<evidence type="ECO:0000313" key="1">
    <source>
        <dbReference type="EMBL" id="KAF8564148.1"/>
    </source>
</evidence>
<dbReference type="AlphaFoldDB" id="A0A8T0DBF9"/>
<evidence type="ECO:0000313" key="2">
    <source>
        <dbReference type="Proteomes" id="UP000699462"/>
    </source>
</evidence>
<dbReference type="OrthoDB" id="10478283at2759"/>
<protein>
    <submittedName>
        <fullName evidence="1">Uncharacterized protein</fullName>
    </submittedName>
</protein>
<name>A0A8T0DBF9_9TREM</name>
<accession>A0A8T0DBF9</accession>
<feature type="non-terminal residue" evidence="1">
    <location>
        <position position="1"/>
    </location>
</feature>
<gene>
    <name evidence="1" type="ORF">P879_08548</name>
</gene>
<sequence length="63" mass="7067">NCQGFTWRTPSVCAHPCARVPLHTCSCVLSRVRCIQIPLTDFRSLKVPLNIDNSVLALKYVQP</sequence>
<organism evidence="1 2">
    <name type="scientific">Paragonimus westermani</name>
    <dbReference type="NCBI Taxonomy" id="34504"/>
    <lineage>
        <taxon>Eukaryota</taxon>
        <taxon>Metazoa</taxon>
        <taxon>Spiralia</taxon>
        <taxon>Lophotrochozoa</taxon>
        <taxon>Platyhelminthes</taxon>
        <taxon>Trematoda</taxon>
        <taxon>Digenea</taxon>
        <taxon>Plagiorchiida</taxon>
        <taxon>Troglotremata</taxon>
        <taxon>Troglotrematidae</taxon>
        <taxon>Paragonimus</taxon>
    </lineage>
</organism>
<keyword evidence="2" id="KW-1185">Reference proteome</keyword>
<reference evidence="1 2" key="1">
    <citation type="submission" date="2019-07" db="EMBL/GenBank/DDBJ databases">
        <title>Annotation for the trematode Paragonimus westermani.</title>
        <authorList>
            <person name="Choi Y.-J."/>
        </authorList>
    </citation>
    <scope>NUCLEOTIDE SEQUENCE [LARGE SCALE GENOMIC DNA]</scope>
    <source>
        <strain evidence="1">180907_Pwestermani</strain>
    </source>
</reference>
<dbReference type="Proteomes" id="UP000699462">
    <property type="component" value="Unassembled WGS sequence"/>
</dbReference>
<comment type="caution">
    <text evidence="1">The sequence shown here is derived from an EMBL/GenBank/DDBJ whole genome shotgun (WGS) entry which is preliminary data.</text>
</comment>
<proteinExistence type="predicted"/>
<dbReference type="EMBL" id="JTDF01009523">
    <property type="protein sequence ID" value="KAF8564148.1"/>
    <property type="molecule type" value="Genomic_DNA"/>
</dbReference>